<protein>
    <submittedName>
        <fullName evidence="2">Uncharacterized protein (TIGR02600 family)</fullName>
    </submittedName>
</protein>
<sequence>MAIVMVLAIMALLMVLVLALLSMGSSETRSSSAFSQSSQVRTLSDMPVSIIMGQIRQATSGLGMTKSWASQPGMIRVFGTESGGPGGRSRLETAWRLYSSDKMSEEGTRFNAATEADTLSKWKETRAQFTDLNEPVAQINGEGNTRRVYPILDASALQDAAGGSKTGKVAGFGLSNTIPVPGSTSEQPLPMPVRWLYVLQDGRLVVPNGGAGDKATFDEGVVTRANPIVGRIAFWTDDESCKVNLNTAAEGTPWDVPRAAGWSDRNFAYYIPAQNEFQRFPGHPAMTCLSTVLQAFDDRYKPQLPIVQNDGTVGNKSAYQTYLKSIYDLIPRTNPGLAGEGTRGGTETPTNADGLPVKRERLFTSVDEFFYGSTFNTGTAQRAVNPSGGAVDAADLQMSRFFLTAHSRSPEVNVFNRPRVSLWPIQAETTKRTAKDKLLAFCTTAAGQTACFQRASTWENNSTKQGSSQSPTEDFALSQNQKVFGYLQTLTKKGVPGFGAATFDEKYGALNRNQILLSMFDLVRWGVNASNPYTTPKYHYIPPRAYTGLNASFLAEASAVPVVASGTSTESFGTKLKAFGRYPTIIEASVVFMATEVEMDTTTTPAQPLDKAPKDNRADKTKKMRAFLVLQPFTPVVGMPPYTPNVRYRIKGLESWKANGKPLGFPSAAVNRSWVPAGSTFDGGHSTAYTSMHAQFFKANKTAKTVAVGGSGADETNSFPFVSQEVDVSDNPNFQFTGGPITVEIHLGAGPPGQLDDKTLIQTATLNFPTPTGRWPVPRVRVDSGVDPSKDWTVSMANMDLQQRLGKNDPQNYLIVLGDTARSVVTSATSPAKGDFRVMCAMREISQDYYTKHADYDSDTKEEAQSLRHSGTSWSGHYGRGFAASYITPNTKGRQHTWQMAGYVITSPTKIDKPYGLLKDVPYWQDCQPATPYRLDGAYNAIGAGRPGDWDNGMGRIEDGPYINKPDDTGMTGNTGVRNGYFARDGFTEENSGRVYAPNRQICSAVAFGSLPTGIHPIPANSNKVSPWQTLLFCPNPPSRSRASTADPAQTDHYGFKAPRDHLMLDLFWMPVVEPYAISEPLSTAGKINMNSQIMPFAYIQRATGLHAALRSVRISALPYEIAWVKDGTTLAVTASQLEECYKSWEHWLKYDTVYEVNAEETVKGLQRRFEQGDIFRSASEICDIFLVPKPKTKTGSGDSPYYPRSDGKPSKSPSYDDMTEWWNGNLNTQKDGFELTGDNTRESPYNQLYPRLTTKSNIYQVHYRVQVLKKARSTGPAEWDEETDTISAEQRGSATIERYLDPNDPSLPDFIANPDQDGSLDDYYRFRVIGRKTFAP</sequence>
<name>A0A366H7L0_9BACT</name>
<keyword evidence="3" id="KW-1185">Reference proteome</keyword>
<reference evidence="2 3" key="1">
    <citation type="submission" date="2018-06" db="EMBL/GenBank/DDBJ databases">
        <title>Genomic Encyclopedia of Type Strains, Phase IV (KMG-IV): sequencing the most valuable type-strain genomes for metagenomic binning, comparative biology and taxonomic classification.</title>
        <authorList>
            <person name="Goeker M."/>
        </authorList>
    </citation>
    <scope>NUCLEOTIDE SEQUENCE [LARGE SCALE GENOMIC DNA]</scope>
    <source>
        <strain evidence="2 3">DSM 25532</strain>
    </source>
</reference>
<dbReference type="Proteomes" id="UP000253426">
    <property type="component" value="Unassembled WGS sequence"/>
</dbReference>
<dbReference type="InterPro" id="IPR019840">
    <property type="entry name" value="Verru/Chthon_A"/>
</dbReference>
<gene>
    <name evidence="2" type="ORF">DES53_112150</name>
</gene>
<dbReference type="NCBIfam" id="TIGR02600">
    <property type="entry name" value="Verru_Chthon_A"/>
    <property type="match status" value="1"/>
</dbReference>
<organism evidence="2 3">
    <name type="scientific">Roseimicrobium gellanilyticum</name>
    <dbReference type="NCBI Taxonomy" id="748857"/>
    <lineage>
        <taxon>Bacteria</taxon>
        <taxon>Pseudomonadati</taxon>
        <taxon>Verrucomicrobiota</taxon>
        <taxon>Verrucomicrobiia</taxon>
        <taxon>Verrucomicrobiales</taxon>
        <taxon>Verrucomicrobiaceae</taxon>
        <taxon>Roseimicrobium</taxon>
    </lineage>
</organism>
<accession>A0A366H7L0</accession>
<evidence type="ECO:0000256" key="1">
    <source>
        <dbReference type="SAM" id="MobiDB-lite"/>
    </source>
</evidence>
<proteinExistence type="predicted"/>
<evidence type="ECO:0000313" key="2">
    <source>
        <dbReference type="EMBL" id="RBP38152.1"/>
    </source>
</evidence>
<evidence type="ECO:0000313" key="3">
    <source>
        <dbReference type="Proteomes" id="UP000253426"/>
    </source>
</evidence>
<dbReference type="OrthoDB" id="173914at2"/>
<dbReference type="EMBL" id="QNRR01000012">
    <property type="protein sequence ID" value="RBP38152.1"/>
    <property type="molecule type" value="Genomic_DNA"/>
</dbReference>
<comment type="caution">
    <text evidence="2">The sequence shown here is derived from an EMBL/GenBank/DDBJ whole genome shotgun (WGS) entry which is preliminary data.</text>
</comment>
<dbReference type="RefSeq" id="WP_113961269.1">
    <property type="nucleotide sequence ID" value="NZ_QNRR01000012.1"/>
</dbReference>
<feature type="region of interest" description="Disordered" evidence="1">
    <location>
        <begin position="1193"/>
        <end position="1217"/>
    </location>
</feature>